<evidence type="ECO:0000313" key="3">
    <source>
        <dbReference type="EMBL" id="PZX55592.1"/>
    </source>
</evidence>
<feature type="domain" description="Aerotolerance regulator N-terminal" evidence="2">
    <location>
        <begin position="1"/>
        <end position="74"/>
    </location>
</feature>
<dbReference type="InterPro" id="IPR024163">
    <property type="entry name" value="Aerotolerance_reg_N"/>
</dbReference>
<comment type="caution">
    <text evidence="3">The sequence shown here is derived from an EMBL/GenBank/DDBJ whole genome shotgun (WGS) entry which is preliminary data.</text>
</comment>
<evidence type="ECO:0000313" key="4">
    <source>
        <dbReference type="Proteomes" id="UP000248882"/>
    </source>
</evidence>
<dbReference type="EMBL" id="QKZT01000003">
    <property type="protein sequence ID" value="PZX55592.1"/>
    <property type="molecule type" value="Genomic_DNA"/>
</dbReference>
<dbReference type="NCBIfam" id="TIGR02226">
    <property type="entry name" value="two_anch"/>
    <property type="match status" value="1"/>
</dbReference>
<reference evidence="3 4" key="1">
    <citation type="submission" date="2018-06" db="EMBL/GenBank/DDBJ databases">
        <title>Genomic Encyclopedia of Archaeal and Bacterial Type Strains, Phase II (KMG-II): from individual species to whole genera.</title>
        <authorList>
            <person name="Goeker M."/>
        </authorList>
    </citation>
    <scope>NUCLEOTIDE SEQUENCE [LARGE SCALE GENOMIC DNA]</scope>
    <source>
        <strain evidence="3 4">DSM 19830</strain>
    </source>
</reference>
<dbReference type="RefSeq" id="WP_111316904.1">
    <property type="nucleotide sequence ID" value="NZ_QKZT01000003.1"/>
</dbReference>
<keyword evidence="1" id="KW-1133">Transmembrane helix</keyword>
<keyword evidence="1" id="KW-0472">Membrane</keyword>
<keyword evidence="1" id="KW-0812">Transmembrane</keyword>
<evidence type="ECO:0000256" key="1">
    <source>
        <dbReference type="SAM" id="Phobius"/>
    </source>
</evidence>
<dbReference type="Pfam" id="PF07584">
    <property type="entry name" value="BatA"/>
    <property type="match status" value="1"/>
</dbReference>
<dbReference type="InterPro" id="IPR011933">
    <property type="entry name" value="Double_TM_dom"/>
</dbReference>
<organism evidence="3 4">
    <name type="scientific">Algoriphagus chordae</name>
    <dbReference type="NCBI Taxonomy" id="237019"/>
    <lineage>
        <taxon>Bacteria</taxon>
        <taxon>Pseudomonadati</taxon>
        <taxon>Bacteroidota</taxon>
        <taxon>Cytophagia</taxon>
        <taxon>Cytophagales</taxon>
        <taxon>Cyclobacteriaceae</taxon>
        <taxon>Algoriphagus</taxon>
    </lineage>
</organism>
<name>A0A2W7SXR1_9BACT</name>
<dbReference type="OrthoDB" id="890881at2"/>
<feature type="transmembrane region" description="Helical" evidence="1">
    <location>
        <begin position="7"/>
        <end position="24"/>
    </location>
</feature>
<evidence type="ECO:0000259" key="2">
    <source>
        <dbReference type="Pfam" id="PF07584"/>
    </source>
</evidence>
<feature type="transmembrane region" description="Helical" evidence="1">
    <location>
        <begin position="366"/>
        <end position="385"/>
    </location>
</feature>
<dbReference type="AlphaFoldDB" id="A0A2W7SXR1"/>
<proteinExistence type="predicted"/>
<accession>A0A2W7SXR1</accession>
<feature type="transmembrane region" description="Helical" evidence="1">
    <location>
        <begin position="56"/>
        <end position="78"/>
    </location>
</feature>
<sequence>MQFLQPILLWGLLGICIPILIHLWRGKKGQVMYWAAMHWLSTQESSVAKGVRLENILVLLLRILMLVLLVFLLSQVFIPSLSKVSEERIIHLVQPSIQISQEYKFELQQALEKDEELYWADENLTEIEDLDELNLAGRTEDIQAALNQIPYEATQLNLYLSNSQNNIGSKNYLSKIKPRLFLGSADLKNSSPQVISIDGIKTMELNQNGLLDSIADDQSSADGINLEERDFAFYMGNVSTSERLFIKASLEAIQDVYGFDFVENEELDEAKLVFDHELPKGKDSEKLYIISNNFTFSEQANLVSFSDELDFEHSELVQTGKLPEVILERFLAYSGLEQQDVKLSQTQLESRFLVDKPKNQNKKANLNLILIGLFLLCYAAERYFANKQAI</sequence>
<gene>
    <name evidence="3" type="ORF">LV85_00817</name>
</gene>
<dbReference type="Proteomes" id="UP000248882">
    <property type="component" value="Unassembled WGS sequence"/>
</dbReference>
<protein>
    <submittedName>
        <fullName evidence="3">Putative membrane protein (TIGR02226 family)</fullName>
    </submittedName>
</protein>
<keyword evidence="4" id="KW-1185">Reference proteome</keyword>